<feature type="compositionally biased region" description="Basic and acidic residues" evidence="1">
    <location>
        <begin position="9"/>
        <end position="49"/>
    </location>
</feature>
<evidence type="ECO:0000313" key="3">
    <source>
        <dbReference type="Proteomes" id="UP001608902"/>
    </source>
</evidence>
<feature type="region of interest" description="Disordered" evidence="1">
    <location>
        <begin position="1"/>
        <end position="81"/>
    </location>
</feature>
<keyword evidence="3" id="KW-1185">Reference proteome</keyword>
<feature type="compositionally biased region" description="Polar residues" evidence="1">
    <location>
        <begin position="59"/>
        <end position="81"/>
    </location>
</feature>
<proteinExistence type="predicted"/>
<organism evidence="2 3">
    <name type="scientific">Gnathostoma spinigerum</name>
    <dbReference type="NCBI Taxonomy" id="75299"/>
    <lineage>
        <taxon>Eukaryota</taxon>
        <taxon>Metazoa</taxon>
        <taxon>Ecdysozoa</taxon>
        <taxon>Nematoda</taxon>
        <taxon>Chromadorea</taxon>
        <taxon>Rhabditida</taxon>
        <taxon>Spirurina</taxon>
        <taxon>Gnathostomatomorpha</taxon>
        <taxon>Gnathostomatoidea</taxon>
        <taxon>Gnathostomatidae</taxon>
        <taxon>Gnathostoma</taxon>
    </lineage>
</organism>
<evidence type="ECO:0000256" key="1">
    <source>
        <dbReference type="SAM" id="MobiDB-lite"/>
    </source>
</evidence>
<reference evidence="2 3" key="1">
    <citation type="submission" date="2024-08" db="EMBL/GenBank/DDBJ databases">
        <title>Gnathostoma spinigerum genome.</title>
        <authorList>
            <person name="Gonzalez-Bertolin B."/>
            <person name="Monzon S."/>
            <person name="Zaballos A."/>
            <person name="Jimenez P."/>
            <person name="Dekumyoy P."/>
            <person name="Varona S."/>
            <person name="Cuesta I."/>
            <person name="Sumanam S."/>
            <person name="Adisakwattana P."/>
            <person name="Gasser R.B."/>
            <person name="Hernandez-Gonzalez A."/>
            <person name="Young N.D."/>
            <person name="Perteguer M.J."/>
        </authorList>
    </citation>
    <scope>NUCLEOTIDE SEQUENCE [LARGE SCALE GENOMIC DNA]</scope>
    <source>
        <strain evidence="2">AL3</strain>
        <tissue evidence="2">Liver</tissue>
    </source>
</reference>
<gene>
    <name evidence="2" type="ORF">AB6A40_009723</name>
</gene>
<name>A0ABD6F042_9BILA</name>
<dbReference type="AlphaFoldDB" id="A0ABD6F042"/>
<dbReference type="Proteomes" id="UP001608902">
    <property type="component" value="Unassembled WGS sequence"/>
</dbReference>
<sequence length="127" mass="14852">MPTSTTEGNAKDNHRLRDRADVSEITTIREETYVEERESRMEVGDRDQGEYYYIHSRAHSPSQNRRPLKDSMTTPSSNRQQSTVHTFCKIVFLKFILNFKELLKFTGDHRTTCTKVKHSSNIENTKI</sequence>
<protein>
    <submittedName>
        <fullName evidence="2">Uncharacterized protein</fullName>
    </submittedName>
</protein>
<evidence type="ECO:0000313" key="2">
    <source>
        <dbReference type="EMBL" id="MFH4983014.1"/>
    </source>
</evidence>
<comment type="caution">
    <text evidence="2">The sequence shown here is derived from an EMBL/GenBank/DDBJ whole genome shotgun (WGS) entry which is preliminary data.</text>
</comment>
<accession>A0ABD6F042</accession>
<dbReference type="EMBL" id="JBGFUD010010801">
    <property type="protein sequence ID" value="MFH4983014.1"/>
    <property type="molecule type" value="Genomic_DNA"/>
</dbReference>